<dbReference type="EMBL" id="JANEYG010000026">
    <property type="protein sequence ID" value="KAJ8918358.1"/>
    <property type="molecule type" value="Genomic_DNA"/>
</dbReference>
<dbReference type="GO" id="GO:0005615">
    <property type="term" value="C:extracellular space"/>
    <property type="evidence" value="ECO:0007669"/>
    <property type="project" value="TreeGrafter"/>
</dbReference>
<gene>
    <name evidence="4" type="ORF">NQ315_008052</name>
</gene>
<accession>A0AAV8VVI5</accession>
<evidence type="ECO:0000256" key="3">
    <source>
        <dbReference type="SAM" id="SignalP"/>
    </source>
</evidence>
<dbReference type="GO" id="GO:0031012">
    <property type="term" value="C:extracellular matrix"/>
    <property type="evidence" value="ECO:0007669"/>
    <property type="project" value="TreeGrafter"/>
</dbReference>
<dbReference type="PANTHER" id="PTHR12236">
    <property type="entry name" value="STRUCTURAL CONTITUENT OF CUTICLE"/>
    <property type="match status" value="1"/>
</dbReference>
<dbReference type="PROSITE" id="PS00233">
    <property type="entry name" value="CHIT_BIND_RR_1"/>
    <property type="match status" value="1"/>
</dbReference>
<dbReference type="PRINTS" id="PR00947">
    <property type="entry name" value="CUTICLE"/>
</dbReference>
<feature type="chain" id="PRO_5043440432" description="Adult-specific cuticular protein ACP-20" evidence="3">
    <location>
        <begin position="18"/>
        <end position="158"/>
    </location>
</feature>
<dbReference type="GO" id="GO:0042302">
    <property type="term" value="F:structural constituent of cuticle"/>
    <property type="evidence" value="ECO:0007669"/>
    <property type="project" value="UniProtKB-UniRule"/>
</dbReference>
<proteinExistence type="predicted"/>
<evidence type="ECO:0000313" key="4">
    <source>
        <dbReference type="EMBL" id="KAJ8918358.1"/>
    </source>
</evidence>
<name>A0AAV8VVI5_9CUCU</name>
<dbReference type="InterPro" id="IPR000618">
    <property type="entry name" value="Insect_cuticle"/>
</dbReference>
<evidence type="ECO:0000256" key="1">
    <source>
        <dbReference type="ARBA" id="ARBA00022460"/>
    </source>
</evidence>
<reference evidence="4 5" key="1">
    <citation type="journal article" date="2023" name="Insect Mol. Biol.">
        <title>Genome sequencing provides insights into the evolution of gene families encoding plant cell wall-degrading enzymes in longhorned beetles.</title>
        <authorList>
            <person name="Shin N.R."/>
            <person name="Okamura Y."/>
            <person name="Kirsch R."/>
            <person name="Pauchet Y."/>
        </authorList>
    </citation>
    <scope>NUCLEOTIDE SEQUENCE [LARGE SCALE GENOMIC DNA]</scope>
    <source>
        <strain evidence="4">EAD_L_NR</strain>
    </source>
</reference>
<evidence type="ECO:0000256" key="2">
    <source>
        <dbReference type="PROSITE-ProRule" id="PRU00497"/>
    </source>
</evidence>
<sequence>MFAQTFALIALLATVKAGAISVVSGGLGLGGLGLGGLGLGGGIGLGGGLGGGLALGGIGHGAVVDVHTPAHYEFKYGVEDHHTGDQKQQSEVRVGDTVKGEYSLAEPDGTIRVVKYTADPHNGFNAIVSRIGHAGHPQIVATHGVALGGIGLGGHGLL</sequence>
<dbReference type="Pfam" id="PF00379">
    <property type="entry name" value="Chitin_bind_4"/>
    <property type="match status" value="1"/>
</dbReference>
<organism evidence="4 5">
    <name type="scientific">Exocentrus adspersus</name>
    <dbReference type="NCBI Taxonomy" id="1586481"/>
    <lineage>
        <taxon>Eukaryota</taxon>
        <taxon>Metazoa</taxon>
        <taxon>Ecdysozoa</taxon>
        <taxon>Arthropoda</taxon>
        <taxon>Hexapoda</taxon>
        <taxon>Insecta</taxon>
        <taxon>Pterygota</taxon>
        <taxon>Neoptera</taxon>
        <taxon>Endopterygota</taxon>
        <taxon>Coleoptera</taxon>
        <taxon>Polyphaga</taxon>
        <taxon>Cucujiformia</taxon>
        <taxon>Chrysomeloidea</taxon>
        <taxon>Cerambycidae</taxon>
        <taxon>Lamiinae</taxon>
        <taxon>Acanthocinini</taxon>
        <taxon>Exocentrus</taxon>
    </lineage>
</organism>
<dbReference type="Proteomes" id="UP001159042">
    <property type="component" value="Unassembled WGS sequence"/>
</dbReference>
<dbReference type="InterPro" id="IPR031311">
    <property type="entry name" value="CHIT_BIND_RR_consensus"/>
</dbReference>
<keyword evidence="1 2" id="KW-0193">Cuticle</keyword>
<keyword evidence="3" id="KW-0732">Signal</keyword>
<dbReference type="PANTHER" id="PTHR12236:SF75">
    <property type="entry name" value="CUTICULAR PROTEIN 62BB, ISOFORM A"/>
    <property type="match status" value="1"/>
</dbReference>
<dbReference type="InterPro" id="IPR051217">
    <property type="entry name" value="Insect_Cuticle_Struc_Prot"/>
</dbReference>
<dbReference type="AlphaFoldDB" id="A0AAV8VVI5"/>
<evidence type="ECO:0000313" key="5">
    <source>
        <dbReference type="Proteomes" id="UP001159042"/>
    </source>
</evidence>
<evidence type="ECO:0008006" key="6">
    <source>
        <dbReference type="Google" id="ProtNLM"/>
    </source>
</evidence>
<comment type="caution">
    <text evidence="4">The sequence shown here is derived from an EMBL/GenBank/DDBJ whole genome shotgun (WGS) entry which is preliminary data.</text>
</comment>
<keyword evidence="5" id="KW-1185">Reference proteome</keyword>
<feature type="signal peptide" evidence="3">
    <location>
        <begin position="1"/>
        <end position="17"/>
    </location>
</feature>
<protein>
    <recommendedName>
        <fullName evidence="6">Adult-specific cuticular protein ACP-20</fullName>
    </recommendedName>
</protein>
<dbReference type="PROSITE" id="PS51155">
    <property type="entry name" value="CHIT_BIND_RR_2"/>
    <property type="match status" value="1"/>
</dbReference>